<dbReference type="EMBL" id="HBGH01006512">
    <property type="protein sequence ID" value="CAD9231351.1"/>
    <property type="molecule type" value="Transcribed_RNA"/>
</dbReference>
<accession>A0A7S1TDT4</accession>
<proteinExistence type="predicted"/>
<organism evidence="1">
    <name type="scientific">Compsopogon caeruleus</name>
    <dbReference type="NCBI Taxonomy" id="31354"/>
    <lineage>
        <taxon>Eukaryota</taxon>
        <taxon>Rhodophyta</taxon>
        <taxon>Compsopogonophyceae</taxon>
        <taxon>Compsopogonales</taxon>
        <taxon>Compsopogonaceae</taxon>
        <taxon>Compsopogon</taxon>
    </lineage>
</organism>
<sequence>MKPWQYALNGSEAPSLQRLCGSRLALVSSRGNLAFRPSVISLKDFTLLVRSQKFGAEVSRISRTTQTLPSHPSLARSSPGQVFEERLDIVVELAVQRTESVTDVSRLRR</sequence>
<evidence type="ECO:0000313" key="1">
    <source>
        <dbReference type="EMBL" id="CAD9231351.1"/>
    </source>
</evidence>
<reference evidence="1" key="1">
    <citation type="submission" date="2021-01" db="EMBL/GenBank/DDBJ databases">
        <authorList>
            <person name="Corre E."/>
            <person name="Pelletier E."/>
            <person name="Niang G."/>
            <person name="Scheremetjew M."/>
            <person name="Finn R."/>
            <person name="Kale V."/>
            <person name="Holt S."/>
            <person name="Cochrane G."/>
            <person name="Meng A."/>
            <person name="Brown T."/>
            <person name="Cohen L."/>
        </authorList>
    </citation>
    <scope>NUCLEOTIDE SEQUENCE</scope>
    <source>
        <strain evidence="1">SAG 36.94</strain>
    </source>
</reference>
<gene>
    <name evidence="1" type="ORF">CCAE0312_LOCUS3407</name>
</gene>
<name>A0A7S1TDT4_9RHOD</name>
<dbReference type="AlphaFoldDB" id="A0A7S1TDT4"/>
<protein>
    <submittedName>
        <fullName evidence="1">Uncharacterized protein</fullName>
    </submittedName>
</protein>